<evidence type="ECO:0000256" key="3">
    <source>
        <dbReference type="ARBA" id="ARBA00023157"/>
    </source>
</evidence>
<dbReference type="InterPro" id="IPR003599">
    <property type="entry name" value="Ig_sub"/>
</dbReference>
<dbReference type="PANTHER" id="PTHR12231:SF253">
    <property type="entry name" value="DPR-INTERACTING PROTEIN ETA, ISOFORM B-RELATED"/>
    <property type="match status" value="1"/>
</dbReference>
<evidence type="ECO:0000313" key="7">
    <source>
        <dbReference type="Proteomes" id="UP000018936"/>
    </source>
</evidence>
<dbReference type="PANTHER" id="PTHR12231">
    <property type="entry name" value="CTX-RELATED TYPE I TRANSMEMBRANE PROTEIN"/>
    <property type="match status" value="1"/>
</dbReference>
<evidence type="ECO:0000256" key="1">
    <source>
        <dbReference type="ARBA" id="ARBA00022729"/>
    </source>
</evidence>
<keyword evidence="2" id="KW-0677">Repeat</keyword>
<proteinExistence type="predicted"/>
<dbReference type="SMART" id="SM00408">
    <property type="entry name" value="IGc2"/>
    <property type="match status" value="1"/>
</dbReference>
<gene>
    <name evidence="6" type="ORF">L345_17989</name>
</gene>
<feature type="non-terminal residue" evidence="6">
    <location>
        <position position="88"/>
    </location>
</feature>
<evidence type="ECO:0000256" key="4">
    <source>
        <dbReference type="ARBA" id="ARBA00023319"/>
    </source>
</evidence>
<dbReference type="InterPro" id="IPR036179">
    <property type="entry name" value="Ig-like_dom_sf"/>
</dbReference>
<dbReference type="GO" id="GO:0043005">
    <property type="term" value="C:neuron projection"/>
    <property type="evidence" value="ECO:0007669"/>
    <property type="project" value="TreeGrafter"/>
</dbReference>
<name>V8N2B2_OPHHA</name>
<dbReference type="InterPro" id="IPR013783">
    <property type="entry name" value="Ig-like_fold"/>
</dbReference>
<organism evidence="6 7">
    <name type="scientific">Ophiophagus hannah</name>
    <name type="common">King cobra</name>
    <name type="synonym">Naja hannah</name>
    <dbReference type="NCBI Taxonomy" id="8665"/>
    <lineage>
        <taxon>Eukaryota</taxon>
        <taxon>Metazoa</taxon>
        <taxon>Chordata</taxon>
        <taxon>Craniata</taxon>
        <taxon>Vertebrata</taxon>
        <taxon>Euteleostomi</taxon>
        <taxon>Lepidosauria</taxon>
        <taxon>Squamata</taxon>
        <taxon>Bifurcata</taxon>
        <taxon>Unidentata</taxon>
        <taxon>Episquamata</taxon>
        <taxon>Toxicofera</taxon>
        <taxon>Serpentes</taxon>
        <taxon>Colubroidea</taxon>
        <taxon>Elapidae</taxon>
        <taxon>Elapinae</taxon>
        <taxon>Ophiophagus</taxon>
    </lineage>
</organism>
<dbReference type="EMBL" id="AZIM01028692">
    <property type="protein sequence ID" value="ETE56300.1"/>
    <property type="molecule type" value="Genomic_DNA"/>
</dbReference>
<reference evidence="6 7" key="1">
    <citation type="journal article" date="2013" name="Proc. Natl. Acad. Sci. U.S.A.">
        <title>The king cobra genome reveals dynamic gene evolution and adaptation in the snake venom system.</title>
        <authorList>
            <person name="Vonk F.J."/>
            <person name="Casewell N.R."/>
            <person name="Henkel C.V."/>
            <person name="Heimberg A.M."/>
            <person name="Jansen H.J."/>
            <person name="McCleary R.J."/>
            <person name="Kerkkamp H.M."/>
            <person name="Vos R.A."/>
            <person name="Guerreiro I."/>
            <person name="Calvete J.J."/>
            <person name="Wuster W."/>
            <person name="Woods A.E."/>
            <person name="Logan J.M."/>
            <person name="Harrison R.A."/>
            <person name="Castoe T.A."/>
            <person name="de Koning A.P."/>
            <person name="Pollock D.D."/>
            <person name="Yandell M."/>
            <person name="Calderon D."/>
            <person name="Renjifo C."/>
            <person name="Currier R.B."/>
            <person name="Salgado D."/>
            <person name="Pla D."/>
            <person name="Sanz L."/>
            <person name="Hyder A.S."/>
            <person name="Ribeiro J.M."/>
            <person name="Arntzen J.W."/>
            <person name="van den Thillart G.E."/>
            <person name="Boetzer M."/>
            <person name="Pirovano W."/>
            <person name="Dirks R.P."/>
            <person name="Spaink H.P."/>
            <person name="Duboule D."/>
            <person name="McGlinn E."/>
            <person name="Kini R.M."/>
            <person name="Richardson M.K."/>
        </authorList>
    </citation>
    <scope>NUCLEOTIDE SEQUENCE</scope>
    <source>
        <tissue evidence="6">Blood</tissue>
    </source>
</reference>
<evidence type="ECO:0000256" key="2">
    <source>
        <dbReference type="ARBA" id="ARBA00022737"/>
    </source>
</evidence>
<feature type="non-terminal residue" evidence="6">
    <location>
        <position position="1"/>
    </location>
</feature>
<keyword evidence="7" id="KW-1185">Reference proteome</keyword>
<dbReference type="InterPro" id="IPR007110">
    <property type="entry name" value="Ig-like_dom"/>
</dbReference>
<evidence type="ECO:0000259" key="5">
    <source>
        <dbReference type="PROSITE" id="PS50835"/>
    </source>
</evidence>
<dbReference type="SUPFAM" id="SSF48726">
    <property type="entry name" value="Immunoglobulin"/>
    <property type="match status" value="1"/>
</dbReference>
<dbReference type="SMART" id="SM00409">
    <property type="entry name" value="IG"/>
    <property type="match status" value="1"/>
</dbReference>
<evidence type="ECO:0000313" key="6">
    <source>
        <dbReference type="EMBL" id="ETE56300.1"/>
    </source>
</evidence>
<sequence>MLTGSSGSERKEGVNRVIANEGNDVILICTADGRPSPNLSWMKENQKVGEPTGYLQLHEIGPENAGKYQCLANHQYGSLEMMVEVIVQ</sequence>
<dbReference type="InterPro" id="IPR003598">
    <property type="entry name" value="Ig_sub2"/>
</dbReference>
<dbReference type="AlphaFoldDB" id="V8N2B2"/>
<accession>V8N2B2</accession>
<keyword evidence="1" id="KW-0732">Signal</keyword>
<dbReference type="PROSITE" id="PS50835">
    <property type="entry name" value="IG_LIKE"/>
    <property type="match status" value="1"/>
</dbReference>
<dbReference type="InterPro" id="IPR051170">
    <property type="entry name" value="Neural/epithelial_adhesion"/>
</dbReference>
<dbReference type="Gene3D" id="2.60.40.10">
    <property type="entry name" value="Immunoglobulins"/>
    <property type="match status" value="1"/>
</dbReference>
<dbReference type="Pfam" id="PF13927">
    <property type="entry name" value="Ig_3"/>
    <property type="match status" value="1"/>
</dbReference>
<feature type="domain" description="Ig-like" evidence="5">
    <location>
        <begin position="1"/>
        <end position="86"/>
    </location>
</feature>
<dbReference type="Proteomes" id="UP000018936">
    <property type="component" value="Unassembled WGS sequence"/>
</dbReference>
<protein>
    <recommendedName>
        <fullName evidence="5">Ig-like domain-containing protein</fullName>
    </recommendedName>
</protein>
<dbReference type="OrthoDB" id="9047639at2759"/>
<comment type="caution">
    <text evidence="6">The sequence shown here is derived from an EMBL/GenBank/DDBJ whole genome shotgun (WGS) entry which is preliminary data.</text>
</comment>
<keyword evidence="3" id="KW-1015">Disulfide bond</keyword>
<keyword evidence="4" id="KW-0393">Immunoglobulin domain</keyword>